<gene>
    <name evidence="2" type="primary">rmi1</name>
    <name evidence="2" type="ORF">SPIL2461_LOCUS16865</name>
</gene>
<evidence type="ECO:0000313" key="3">
    <source>
        <dbReference type="Proteomes" id="UP000649617"/>
    </source>
</evidence>
<comment type="caution">
    <text evidence="2">The sequence shown here is derived from an EMBL/GenBank/DDBJ whole genome shotgun (WGS) entry which is preliminary data.</text>
</comment>
<dbReference type="EMBL" id="CAJNIZ010042796">
    <property type="protein sequence ID" value="CAE7638241.1"/>
    <property type="molecule type" value="Genomic_DNA"/>
</dbReference>
<protein>
    <submittedName>
        <fullName evidence="2">Rmi1 protein</fullName>
    </submittedName>
</protein>
<feature type="compositionally biased region" description="Polar residues" evidence="1">
    <location>
        <begin position="1"/>
        <end position="16"/>
    </location>
</feature>
<feature type="compositionally biased region" description="Low complexity" evidence="1">
    <location>
        <begin position="37"/>
        <end position="49"/>
    </location>
</feature>
<evidence type="ECO:0000313" key="2">
    <source>
        <dbReference type="EMBL" id="CAE7638241.1"/>
    </source>
</evidence>
<dbReference type="Proteomes" id="UP000649617">
    <property type="component" value="Unassembled WGS sequence"/>
</dbReference>
<reference evidence="2" key="1">
    <citation type="submission" date="2021-02" db="EMBL/GenBank/DDBJ databases">
        <authorList>
            <person name="Dougan E. K."/>
            <person name="Rhodes N."/>
            <person name="Thang M."/>
            <person name="Chan C."/>
        </authorList>
    </citation>
    <scope>NUCLEOTIDE SEQUENCE</scope>
</reference>
<accession>A0A812VR85</accession>
<feature type="compositionally biased region" description="Low complexity" evidence="1">
    <location>
        <begin position="17"/>
        <end position="28"/>
    </location>
</feature>
<organism evidence="2 3">
    <name type="scientific">Symbiodinium pilosum</name>
    <name type="common">Dinoflagellate</name>
    <dbReference type="NCBI Taxonomy" id="2952"/>
    <lineage>
        <taxon>Eukaryota</taxon>
        <taxon>Sar</taxon>
        <taxon>Alveolata</taxon>
        <taxon>Dinophyceae</taxon>
        <taxon>Suessiales</taxon>
        <taxon>Symbiodiniaceae</taxon>
        <taxon>Symbiodinium</taxon>
    </lineage>
</organism>
<feature type="non-terminal residue" evidence="2">
    <location>
        <position position="154"/>
    </location>
</feature>
<proteinExistence type="predicted"/>
<dbReference type="AlphaFoldDB" id="A0A812VR85"/>
<feature type="region of interest" description="Disordered" evidence="1">
    <location>
        <begin position="1"/>
        <end position="53"/>
    </location>
</feature>
<evidence type="ECO:0000256" key="1">
    <source>
        <dbReference type="SAM" id="MobiDB-lite"/>
    </source>
</evidence>
<name>A0A812VR85_SYMPI</name>
<sequence>RSPSVQELESHLGQSTVVAVDPAPAAPGRDGGRDRLASTASAATDAQTAGNSRSDGKVIRCYVASVAPDAGRTSLWLRLCDGEGFCEALLPPPTLQHMLGQGDMETLAGRARLLHGLFRLVQQGETFHIESFSRGPTPQELEQQLARAGAPANV</sequence>
<dbReference type="OrthoDB" id="424847at2759"/>
<keyword evidence="3" id="KW-1185">Reference proteome</keyword>